<protein>
    <submittedName>
        <fullName evidence="1">Uncharacterized protein</fullName>
    </submittedName>
</protein>
<proteinExistence type="predicted"/>
<reference evidence="1" key="1">
    <citation type="submission" date="2020-11" db="EMBL/GenBank/DDBJ databases">
        <authorList>
            <consortium name="DOE Joint Genome Institute"/>
            <person name="Ahrendt S."/>
            <person name="Riley R."/>
            <person name="Andreopoulos W."/>
            <person name="LaButti K."/>
            <person name="Pangilinan J."/>
            <person name="Ruiz-duenas F.J."/>
            <person name="Barrasa J.M."/>
            <person name="Sanchez-Garcia M."/>
            <person name="Camarero S."/>
            <person name="Miyauchi S."/>
            <person name="Serrano A."/>
            <person name="Linde D."/>
            <person name="Babiker R."/>
            <person name="Drula E."/>
            <person name="Ayuso-Fernandez I."/>
            <person name="Pacheco R."/>
            <person name="Padilla G."/>
            <person name="Ferreira P."/>
            <person name="Barriuso J."/>
            <person name="Kellner H."/>
            <person name="Castanera R."/>
            <person name="Alfaro M."/>
            <person name="Ramirez L."/>
            <person name="Pisabarro A.G."/>
            <person name="Kuo A."/>
            <person name="Tritt A."/>
            <person name="Lipzen A."/>
            <person name="He G."/>
            <person name="Yan M."/>
            <person name="Ng V."/>
            <person name="Cullen D."/>
            <person name="Martin F."/>
            <person name="Rosso M.-N."/>
            <person name="Henrissat B."/>
            <person name="Hibbett D."/>
            <person name="Martinez A.T."/>
            <person name="Grigoriev I.V."/>
        </authorList>
    </citation>
    <scope>NUCLEOTIDE SEQUENCE</scope>
    <source>
        <strain evidence="1">AH 44721</strain>
    </source>
</reference>
<accession>A0A9P5NJG4</accession>
<evidence type="ECO:0000313" key="1">
    <source>
        <dbReference type="EMBL" id="KAF8890307.1"/>
    </source>
</evidence>
<sequence>MPANRRSHRRASFHPYTTLNRILTDINRDNRHRPSRTVIITEPVHIYNTRHPRMQTVIVTKPSRAAPPPPFKSFHTLFPGMSAAFSDGEYDPTTVAPPHYSYPLSSLTPMPELFTHIIRIVHPSVRLSKVGCKYSYSEATAQDRSELTSGESWINYDEASMKIVLTLVVSAEPVVPENVPSLTLDQAIITRDFISLALPYSPYCQYKPRSTSLPPTPYPPHVLITGPEDFTQETALDISFISASYYAFVTTSSIPAALRRFKNTV</sequence>
<organism evidence="1 2">
    <name type="scientific">Gymnopilus junonius</name>
    <name type="common">Spectacular rustgill mushroom</name>
    <name type="synonym">Gymnopilus spectabilis subsp. junonius</name>
    <dbReference type="NCBI Taxonomy" id="109634"/>
    <lineage>
        <taxon>Eukaryota</taxon>
        <taxon>Fungi</taxon>
        <taxon>Dikarya</taxon>
        <taxon>Basidiomycota</taxon>
        <taxon>Agaricomycotina</taxon>
        <taxon>Agaricomycetes</taxon>
        <taxon>Agaricomycetidae</taxon>
        <taxon>Agaricales</taxon>
        <taxon>Agaricineae</taxon>
        <taxon>Hymenogastraceae</taxon>
        <taxon>Gymnopilus</taxon>
    </lineage>
</organism>
<name>A0A9P5NJG4_GYMJU</name>
<comment type="caution">
    <text evidence="1">The sequence shown here is derived from an EMBL/GenBank/DDBJ whole genome shotgun (WGS) entry which is preliminary data.</text>
</comment>
<dbReference type="Proteomes" id="UP000724874">
    <property type="component" value="Unassembled WGS sequence"/>
</dbReference>
<gene>
    <name evidence="1" type="ORF">CPB84DRAFT_1785048</name>
</gene>
<dbReference type="EMBL" id="JADNYJ010000076">
    <property type="protein sequence ID" value="KAF8890307.1"/>
    <property type="molecule type" value="Genomic_DNA"/>
</dbReference>
<keyword evidence="2" id="KW-1185">Reference proteome</keyword>
<dbReference type="AlphaFoldDB" id="A0A9P5NJG4"/>
<dbReference type="OrthoDB" id="10680913at2759"/>
<evidence type="ECO:0000313" key="2">
    <source>
        <dbReference type="Proteomes" id="UP000724874"/>
    </source>
</evidence>